<dbReference type="Proteomes" id="UP001416858">
    <property type="component" value="Unassembled WGS sequence"/>
</dbReference>
<evidence type="ECO:0000313" key="2">
    <source>
        <dbReference type="EMBL" id="GAA5510092.1"/>
    </source>
</evidence>
<dbReference type="EMBL" id="BAABRO010000019">
    <property type="protein sequence ID" value="GAA5510092.1"/>
    <property type="molecule type" value="Genomic_DNA"/>
</dbReference>
<reference evidence="2 3" key="1">
    <citation type="submission" date="2024-02" db="EMBL/GenBank/DDBJ databases">
        <title>Rhodopirellula caenicola NBRC 110016.</title>
        <authorList>
            <person name="Ichikawa N."/>
            <person name="Katano-Makiyama Y."/>
            <person name="Hidaka K."/>
        </authorList>
    </citation>
    <scope>NUCLEOTIDE SEQUENCE [LARGE SCALE GENOMIC DNA]</scope>
    <source>
        <strain evidence="2 3">NBRC 110016</strain>
    </source>
</reference>
<feature type="signal peptide" evidence="1">
    <location>
        <begin position="1"/>
        <end position="28"/>
    </location>
</feature>
<accession>A0ABP9VY83</accession>
<keyword evidence="1" id="KW-0732">Signal</keyword>
<dbReference type="Gene3D" id="2.60.40.10">
    <property type="entry name" value="Immunoglobulins"/>
    <property type="match status" value="1"/>
</dbReference>
<evidence type="ECO:0008006" key="4">
    <source>
        <dbReference type="Google" id="ProtNLM"/>
    </source>
</evidence>
<feature type="chain" id="PRO_5045589933" description="DUF1573 domain-containing protein" evidence="1">
    <location>
        <begin position="29"/>
        <end position="346"/>
    </location>
</feature>
<gene>
    <name evidence="2" type="ORF">Rcae01_05598</name>
</gene>
<protein>
    <recommendedName>
        <fullName evidence="4">DUF1573 domain-containing protein</fullName>
    </recommendedName>
</protein>
<keyword evidence="3" id="KW-1185">Reference proteome</keyword>
<sequence>MFDRRTVTLALPIILAMTITPSSSIAEAASDAPDSIEIEVFGQRDDRVPIVDLGEYRPEQTISFKVTVHNRTPDALGFDGLDMTCGCTKVTPVRGRIPEGGSQDFQVSISTKRQPTSQNQQVAFRGLLDGKSQFFVKLKIAYGGFVSFRPRIVHVAHSKGEQHSIPITAGKRASSDSVDIRFSEPLKGLKGALNLETGMITLSIPDDFDLSKSKTGLITVESMETGYEDSIPVIVTAAKSFDVYPRLVRFHPIDESDRVTASVMLRLNKDSRTKVSDRVKNSLDIRAGEMQLDTEIATVAPNIFRLEMFCGKDEIATKSSVELSFLDPVSGKRVSESMRIFMPSRH</sequence>
<proteinExistence type="predicted"/>
<comment type="caution">
    <text evidence="2">The sequence shown here is derived from an EMBL/GenBank/DDBJ whole genome shotgun (WGS) entry which is preliminary data.</text>
</comment>
<dbReference type="InterPro" id="IPR013783">
    <property type="entry name" value="Ig-like_fold"/>
</dbReference>
<name>A0ABP9VY83_9BACT</name>
<evidence type="ECO:0000256" key="1">
    <source>
        <dbReference type="SAM" id="SignalP"/>
    </source>
</evidence>
<organism evidence="2 3">
    <name type="scientific">Novipirellula caenicola</name>
    <dbReference type="NCBI Taxonomy" id="1536901"/>
    <lineage>
        <taxon>Bacteria</taxon>
        <taxon>Pseudomonadati</taxon>
        <taxon>Planctomycetota</taxon>
        <taxon>Planctomycetia</taxon>
        <taxon>Pirellulales</taxon>
        <taxon>Pirellulaceae</taxon>
        <taxon>Novipirellula</taxon>
    </lineage>
</organism>
<evidence type="ECO:0000313" key="3">
    <source>
        <dbReference type="Proteomes" id="UP001416858"/>
    </source>
</evidence>